<dbReference type="InterPro" id="IPR006059">
    <property type="entry name" value="SBP"/>
</dbReference>
<dbReference type="Gene3D" id="3.40.190.10">
    <property type="entry name" value="Periplasmic binding protein-like II"/>
    <property type="match status" value="2"/>
</dbReference>
<evidence type="ECO:0000256" key="1">
    <source>
        <dbReference type="ARBA" id="ARBA00008520"/>
    </source>
</evidence>
<dbReference type="Pfam" id="PF01547">
    <property type="entry name" value="SBP_bac_1"/>
    <property type="match status" value="1"/>
</dbReference>
<dbReference type="PANTHER" id="PTHR30061">
    <property type="entry name" value="MALTOSE-BINDING PERIPLASMIC PROTEIN"/>
    <property type="match status" value="1"/>
</dbReference>
<dbReference type="GO" id="GO:0015768">
    <property type="term" value="P:maltose transport"/>
    <property type="evidence" value="ECO:0007669"/>
    <property type="project" value="TreeGrafter"/>
</dbReference>
<dbReference type="GO" id="GO:1901982">
    <property type="term" value="F:maltose binding"/>
    <property type="evidence" value="ECO:0007669"/>
    <property type="project" value="TreeGrafter"/>
</dbReference>
<dbReference type="STRING" id="43678.OJAG_21160"/>
<evidence type="ECO:0000313" key="6">
    <source>
        <dbReference type="EMBL" id="KZM35148.1"/>
    </source>
</evidence>
<gene>
    <name evidence="6" type="primary">ugpB_2</name>
    <name evidence="6" type="ORF">OJAG_21160</name>
</gene>
<comment type="caution">
    <text evidence="6">The sequence shown here is derived from an EMBL/GenBank/DDBJ whole genome shotgun (WGS) entry which is preliminary data.</text>
</comment>
<protein>
    <submittedName>
        <fullName evidence="6">sn-glycerol-3-phosphate-binding periplasmic protein UgpB</fullName>
    </submittedName>
</protein>
<dbReference type="GO" id="GO:0042956">
    <property type="term" value="P:maltodextrin transmembrane transport"/>
    <property type="evidence" value="ECO:0007669"/>
    <property type="project" value="TreeGrafter"/>
</dbReference>
<reference evidence="6 7" key="1">
    <citation type="submission" date="2016-01" db="EMBL/GenBank/DDBJ databases">
        <title>Genome sequence of Oerskovia enterophila VJag, an agar and cellulose degrading bacterium.</title>
        <authorList>
            <person name="Poehlein A."/>
            <person name="Jag V."/>
            <person name="Bengelsdorf F."/>
            <person name="Duerre P."/>
            <person name="Daniel R."/>
        </authorList>
    </citation>
    <scope>NUCLEOTIDE SEQUENCE [LARGE SCALE GENOMIC DNA]</scope>
    <source>
        <strain evidence="6 7">VJag</strain>
    </source>
</reference>
<dbReference type="OrthoDB" id="2509690at2"/>
<proteinExistence type="inferred from homology"/>
<evidence type="ECO:0000256" key="2">
    <source>
        <dbReference type="ARBA" id="ARBA00022448"/>
    </source>
</evidence>
<dbReference type="SUPFAM" id="SSF53850">
    <property type="entry name" value="Periplasmic binding protein-like II"/>
    <property type="match status" value="1"/>
</dbReference>
<accession>A0A161YGK1</accession>
<sequence>MSTTRKSIRAVRPLAALLTVGMLATSLAACSPADDTDSGSGGDTAASDSPEGVDDGTQLTLWTRAPMEKQATLLVDAYNASHENQVSLTITPNDDYVAKVGAAAGSGSLPDLFAADIVYVPNWTSQGLFTDITDRIDGLPYADELAQGHIDAGTYEDQEYVLPFVLDLSVMFYNKDLYREAGLDPEKPPTTLKEYGEHAKAISALGKDGVSGTYFGGNCGGCTLFTWFPSVWAGGDQVLSADGTESLLASDTAKDVYAVYKDMVDSGAIGTGTKDETGATWTGPFQEGKVGVMPYPATLLSTAAETVDVGVAPIPGPDGGESTFVGGDGIGISKDSKNEAAAWNFLSWLTSEDAQVEVLAKNNDVVSRADLADNKYAAVDPRLVTINEVAAKGSTPVAINFQQAFNAPDSPWLTLVRGAVFGDAKNIDADNDEITAVLDQ</sequence>
<dbReference type="CDD" id="cd13585">
    <property type="entry name" value="PBP2_TMBP_like"/>
    <property type="match status" value="1"/>
</dbReference>
<feature type="signal peptide" evidence="5">
    <location>
        <begin position="1"/>
        <end position="28"/>
    </location>
</feature>
<dbReference type="EMBL" id="LRIE01000073">
    <property type="protein sequence ID" value="KZM35148.1"/>
    <property type="molecule type" value="Genomic_DNA"/>
</dbReference>
<evidence type="ECO:0000256" key="4">
    <source>
        <dbReference type="SAM" id="MobiDB-lite"/>
    </source>
</evidence>
<keyword evidence="3 5" id="KW-0732">Signal</keyword>
<evidence type="ECO:0000256" key="3">
    <source>
        <dbReference type="ARBA" id="ARBA00022729"/>
    </source>
</evidence>
<dbReference type="GO" id="GO:0055052">
    <property type="term" value="C:ATP-binding cassette (ABC) transporter complex, substrate-binding subunit-containing"/>
    <property type="evidence" value="ECO:0007669"/>
    <property type="project" value="TreeGrafter"/>
</dbReference>
<name>A0A161YGK1_9CELL</name>
<dbReference type="PROSITE" id="PS51257">
    <property type="entry name" value="PROKAR_LIPOPROTEIN"/>
    <property type="match status" value="1"/>
</dbReference>
<keyword evidence="2" id="KW-0813">Transport</keyword>
<dbReference type="PATRIC" id="fig|43678.3.peg.2207"/>
<evidence type="ECO:0000313" key="7">
    <source>
        <dbReference type="Proteomes" id="UP000076447"/>
    </source>
</evidence>
<feature type="chain" id="PRO_5007829753" evidence="5">
    <location>
        <begin position="29"/>
        <end position="440"/>
    </location>
</feature>
<feature type="region of interest" description="Disordered" evidence="4">
    <location>
        <begin position="31"/>
        <end position="56"/>
    </location>
</feature>
<evidence type="ECO:0000256" key="5">
    <source>
        <dbReference type="SAM" id="SignalP"/>
    </source>
</evidence>
<dbReference type="PANTHER" id="PTHR30061:SF50">
    <property type="entry name" value="MALTOSE_MALTODEXTRIN-BINDING PERIPLASMIC PROTEIN"/>
    <property type="match status" value="1"/>
</dbReference>
<dbReference type="Proteomes" id="UP000076447">
    <property type="component" value="Unassembled WGS sequence"/>
</dbReference>
<comment type="similarity">
    <text evidence="1">Belongs to the bacterial solute-binding protein 1 family.</text>
</comment>
<dbReference type="RefSeq" id="WP_056645256.1">
    <property type="nucleotide sequence ID" value="NZ_JBIVFZ010000002.1"/>
</dbReference>
<organism evidence="6 7">
    <name type="scientific">Oerskovia enterophila</name>
    <dbReference type="NCBI Taxonomy" id="43678"/>
    <lineage>
        <taxon>Bacteria</taxon>
        <taxon>Bacillati</taxon>
        <taxon>Actinomycetota</taxon>
        <taxon>Actinomycetes</taxon>
        <taxon>Micrococcales</taxon>
        <taxon>Cellulomonadaceae</taxon>
        <taxon>Oerskovia</taxon>
    </lineage>
</organism>
<dbReference type="AlphaFoldDB" id="A0A161YGK1"/>